<evidence type="ECO:0000256" key="9">
    <source>
        <dbReference type="ARBA" id="ARBA00023172"/>
    </source>
</evidence>
<keyword evidence="12" id="KW-1185">Reference proteome</keyword>
<evidence type="ECO:0000256" key="2">
    <source>
        <dbReference type="ARBA" id="ARBA00022723"/>
    </source>
</evidence>
<keyword evidence="9" id="KW-0233">DNA recombination</keyword>
<keyword evidence="5" id="KW-0460">Magnesium</keyword>
<keyword evidence="1" id="KW-0540">Nuclease</keyword>
<evidence type="ECO:0000256" key="7">
    <source>
        <dbReference type="ARBA" id="ARBA00022918"/>
    </source>
</evidence>
<keyword evidence="8" id="KW-0239">DNA-directed DNA polymerase</keyword>
<dbReference type="GO" id="GO:0003676">
    <property type="term" value="F:nucleic acid binding"/>
    <property type="evidence" value="ECO:0007669"/>
    <property type="project" value="InterPro"/>
</dbReference>
<dbReference type="EMBL" id="KQ095351">
    <property type="protein sequence ID" value="KMS94207.1"/>
    <property type="molecule type" value="Genomic_DNA"/>
</dbReference>
<dbReference type="GO" id="GO:0016787">
    <property type="term" value="F:hydrolase activity"/>
    <property type="evidence" value="ECO:0007669"/>
    <property type="project" value="UniProtKB-KW"/>
</dbReference>
<organism evidence="11 12">
    <name type="scientific">Beta vulgaris subsp. vulgaris</name>
    <name type="common">Beet</name>
    <dbReference type="NCBI Taxonomy" id="3555"/>
    <lineage>
        <taxon>Eukaryota</taxon>
        <taxon>Viridiplantae</taxon>
        <taxon>Streptophyta</taxon>
        <taxon>Embryophyta</taxon>
        <taxon>Tracheophyta</taxon>
        <taxon>Spermatophyta</taxon>
        <taxon>Magnoliopsida</taxon>
        <taxon>eudicotyledons</taxon>
        <taxon>Gunneridae</taxon>
        <taxon>Pentapetalae</taxon>
        <taxon>Caryophyllales</taxon>
        <taxon>Chenopodiaceae</taxon>
        <taxon>Betoideae</taxon>
        <taxon>Beta</taxon>
    </lineage>
</organism>
<dbReference type="InterPro" id="IPR001584">
    <property type="entry name" value="Integrase_cat-core"/>
</dbReference>
<accession>A0A0J8B2Y0</accession>
<evidence type="ECO:0000313" key="12">
    <source>
        <dbReference type="Proteomes" id="UP000035740"/>
    </source>
</evidence>
<dbReference type="Pfam" id="PF00665">
    <property type="entry name" value="rve"/>
    <property type="match status" value="1"/>
</dbReference>
<keyword evidence="2" id="KW-0479">Metal-binding</keyword>
<dbReference type="PANTHER" id="PTHR42648:SF11">
    <property type="entry name" value="TRANSPOSON TY4-P GAG-POL POLYPROTEIN"/>
    <property type="match status" value="1"/>
</dbReference>
<dbReference type="GO" id="GO:0003887">
    <property type="term" value="F:DNA-directed DNA polymerase activity"/>
    <property type="evidence" value="ECO:0007669"/>
    <property type="project" value="UniProtKB-KW"/>
</dbReference>
<keyword evidence="3" id="KW-0255">Endonuclease</keyword>
<keyword evidence="4" id="KW-0378">Hydrolase</keyword>
<keyword evidence="8" id="KW-0808">Transferase</keyword>
<feature type="domain" description="Integrase catalytic" evidence="10">
    <location>
        <begin position="44"/>
        <end position="210"/>
    </location>
</feature>
<dbReference type="GO" id="GO:0004519">
    <property type="term" value="F:endonuclease activity"/>
    <property type="evidence" value="ECO:0007669"/>
    <property type="project" value="UniProtKB-KW"/>
</dbReference>
<dbReference type="PANTHER" id="PTHR42648">
    <property type="entry name" value="TRANSPOSASE, PUTATIVE-RELATED"/>
    <property type="match status" value="1"/>
</dbReference>
<reference evidence="11 12" key="1">
    <citation type="journal article" date="2014" name="Nature">
        <title>The genome of the recently domesticated crop plant sugar beet (Beta vulgaris).</title>
        <authorList>
            <person name="Dohm J.C."/>
            <person name="Minoche A.E."/>
            <person name="Holtgrawe D."/>
            <person name="Capella-Gutierrez S."/>
            <person name="Zakrzewski F."/>
            <person name="Tafer H."/>
            <person name="Rupp O."/>
            <person name="Sorensen T.R."/>
            <person name="Stracke R."/>
            <person name="Reinhardt R."/>
            <person name="Goesmann A."/>
            <person name="Kraft T."/>
            <person name="Schulz B."/>
            <person name="Stadler P.F."/>
            <person name="Schmidt T."/>
            <person name="Gabaldon T."/>
            <person name="Lehrach H."/>
            <person name="Weisshaar B."/>
            <person name="Himmelbauer H."/>
        </authorList>
    </citation>
    <scope>NUCLEOTIDE SEQUENCE [LARGE SCALE GENOMIC DNA]</scope>
    <source>
        <tissue evidence="11">Taproot</tissue>
    </source>
</reference>
<evidence type="ECO:0000256" key="8">
    <source>
        <dbReference type="ARBA" id="ARBA00022932"/>
    </source>
</evidence>
<dbReference type="OMA" id="CESYHET"/>
<dbReference type="OrthoDB" id="6776856at2759"/>
<dbReference type="InterPro" id="IPR039537">
    <property type="entry name" value="Retrotran_Ty1/copia-like"/>
</dbReference>
<evidence type="ECO:0000256" key="6">
    <source>
        <dbReference type="ARBA" id="ARBA00022908"/>
    </source>
</evidence>
<dbReference type="Proteomes" id="UP000035740">
    <property type="component" value="Unassembled WGS sequence"/>
</dbReference>
<dbReference type="GO" id="GO:0003964">
    <property type="term" value="F:RNA-directed DNA polymerase activity"/>
    <property type="evidence" value="ECO:0007669"/>
    <property type="project" value="UniProtKB-KW"/>
</dbReference>
<dbReference type="SUPFAM" id="SSF53098">
    <property type="entry name" value="Ribonuclease H-like"/>
    <property type="match status" value="1"/>
</dbReference>
<dbReference type="PROSITE" id="PS50994">
    <property type="entry name" value="INTEGRASE"/>
    <property type="match status" value="1"/>
</dbReference>
<dbReference type="GO" id="GO:0015074">
    <property type="term" value="P:DNA integration"/>
    <property type="evidence" value="ECO:0007669"/>
    <property type="project" value="UniProtKB-KW"/>
</dbReference>
<proteinExistence type="predicted"/>
<feature type="non-terminal residue" evidence="11">
    <location>
        <position position="1"/>
    </location>
</feature>
<dbReference type="Pfam" id="PF25597">
    <property type="entry name" value="SH3_retrovirus"/>
    <property type="match status" value="1"/>
</dbReference>
<sequence>IASQNKATGIQLLTNKEPEDTKCEACEMGKSTRLPFQARDPEHRSKEPGRVLHTDLCGPMQVDSIQGSRYCMPIVDEYSRFVTMYFLTSKDQAADLLLECITMYENTLGYGVQTIQADNGGEFTSNYLRNKLKEKGIKLQTTVPYTPEQNGIAERMNRTVVDRARTLLTHAALPIKYWQFAIAAAVHVTNRLPTNANNRRSPYELWTGKLPDISHLRVFGCRAYAHVPDQKRRKFDPKAASCIFLGYAMEQKGYQLQDETTLKTIVSRDVSFDEALLPKKPAVAQDIIQSKGEDLHMPQTM</sequence>
<dbReference type="AlphaFoldDB" id="A0A0J8B2Y0"/>
<evidence type="ECO:0000256" key="1">
    <source>
        <dbReference type="ARBA" id="ARBA00022722"/>
    </source>
</evidence>
<evidence type="ECO:0000256" key="3">
    <source>
        <dbReference type="ARBA" id="ARBA00022759"/>
    </source>
</evidence>
<dbReference type="InterPro" id="IPR057670">
    <property type="entry name" value="SH3_retrovirus"/>
</dbReference>
<keyword evidence="8" id="KW-0548">Nucleotidyltransferase</keyword>
<evidence type="ECO:0000256" key="4">
    <source>
        <dbReference type="ARBA" id="ARBA00022801"/>
    </source>
</evidence>
<evidence type="ECO:0000259" key="10">
    <source>
        <dbReference type="PROSITE" id="PS50994"/>
    </source>
</evidence>
<keyword evidence="7" id="KW-0695">RNA-directed DNA polymerase</keyword>
<feature type="non-terminal residue" evidence="11">
    <location>
        <position position="301"/>
    </location>
</feature>
<keyword evidence="6" id="KW-0229">DNA integration</keyword>
<dbReference type="GO" id="GO:0006310">
    <property type="term" value="P:DNA recombination"/>
    <property type="evidence" value="ECO:0007669"/>
    <property type="project" value="UniProtKB-KW"/>
</dbReference>
<name>A0A0J8B2Y0_BETVV</name>
<evidence type="ECO:0000256" key="5">
    <source>
        <dbReference type="ARBA" id="ARBA00022842"/>
    </source>
</evidence>
<dbReference type="InterPro" id="IPR036397">
    <property type="entry name" value="RNaseH_sf"/>
</dbReference>
<dbReference type="Gramene" id="KMS94207">
    <property type="protein sequence ID" value="KMS94207"/>
    <property type="gene ID" value="BVRB_023730"/>
</dbReference>
<dbReference type="Gene3D" id="3.30.420.10">
    <property type="entry name" value="Ribonuclease H-like superfamily/Ribonuclease H"/>
    <property type="match status" value="1"/>
</dbReference>
<evidence type="ECO:0000313" key="11">
    <source>
        <dbReference type="EMBL" id="KMS94207.1"/>
    </source>
</evidence>
<dbReference type="InterPro" id="IPR012337">
    <property type="entry name" value="RNaseH-like_sf"/>
</dbReference>
<gene>
    <name evidence="11" type="ORF">BVRB_023730</name>
</gene>
<protein>
    <recommendedName>
        <fullName evidence="10">Integrase catalytic domain-containing protein</fullName>
    </recommendedName>
</protein>
<dbReference type="GO" id="GO:0046872">
    <property type="term" value="F:metal ion binding"/>
    <property type="evidence" value="ECO:0007669"/>
    <property type="project" value="UniProtKB-KW"/>
</dbReference>